<dbReference type="Proteomes" id="UP000192796">
    <property type="component" value="Unassembled WGS sequence"/>
</dbReference>
<accession>A0A1V9FYV2</accession>
<dbReference type="OrthoDB" id="83860at563835"/>
<dbReference type="STRING" id="1703345.A3860_24730"/>
<dbReference type="AlphaFoldDB" id="A0A1V9FYV2"/>
<name>A0A1V9FYV2_9BACT</name>
<keyword evidence="3" id="KW-1185">Reference proteome</keyword>
<evidence type="ECO:0000256" key="1">
    <source>
        <dbReference type="SAM" id="SignalP"/>
    </source>
</evidence>
<gene>
    <name evidence="2" type="ORF">A3860_24730</name>
</gene>
<dbReference type="EMBL" id="LVYD01000045">
    <property type="protein sequence ID" value="OQP63549.1"/>
    <property type="molecule type" value="Genomic_DNA"/>
</dbReference>
<proteinExistence type="predicted"/>
<evidence type="ECO:0000313" key="2">
    <source>
        <dbReference type="EMBL" id="OQP63549.1"/>
    </source>
</evidence>
<feature type="signal peptide" evidence="1">
    <location>
        <begin position="1"/>
        <end position="26"/>
    </location>
</feature>
<evidence type="ECO:0000313" key="3">
    <source>
        <dbReference type="Proteomes" id="UP000192796"/>
    </source>
</evidence>
<feature type="chain" id="PRO_5010693277" evidence="1">
    <location>
        <begin position="27"/>
        <end position="161"/>
    </location>
</feature>
<organism evidence="2 3">
    <name type="scientific">Niastella vici</name>
    <dbReference type="NCBI Taxonomy" id="1703345"/>
    <lineage>
        <taxon>Bacteria</taxon>
        <taxon>Pseudomonadati</taxon>
        <taxon>Bacteroidota</taxon>
        <taxon>Chitinophagia</taxon>
        <taxon>Chitinophagales</taxon>
        <taxon>Chitinophagaceae</taxon>
        <taxon>Niastella</taxon>
    </lineage>
</organism>
<reference evidence="2 3" key="1">
    <citation type="submission" date="2016-03" db="EMBL/GenBank/DDBJ databases">
        <title>Niastella vici sp. nov., isolated from farmland soil.</title>
        <authorList>
            <person name="Chen L."/>
            <person name="Wang D."/>
            <person name="Yang S."/>
            <person name="Wang G."/>
        </authorList>
    </citation>
    <scope>NUCLEOTIDE SEQUENCE [LARGE SCALE GENOMIC DNA]</scope>
    <source>
        <strain evidence="2 3">DJ57</strain>
    </source>
</reference>
<keyword evidence="1" id="KW-0732">Signal</keyword>
<dbReference type="RefSeq" id="WP_081147812.1">
    <property type="nucleotide sequence ID" value="NZ_LVYD01000045.1"/>
</dbReference>
<protein>
    <submittedName>
        <fullName evidence="2">Uncharacterized protein</fullName>
    </submittedName>
</protein>
<sequence length="161" mass="18028">MRRRDFIYNSGLLLPALLASPSLLMASAKTINSSLLIIHDEDTIPAAVAEMVNGFGTTTQLEGKKITRLRYTNNGFQVTTSDNLTFVTQKLLVHTKHRINTQQNTVEVQVGNKTFPLAYLTQTANKVTPECWFVNKKQLHTEKLAPFINRNRHAVLCLSGC</sequence>
<comment type="caution">
    <text evidence="2">The sequence shown here is derived from an EMBL/GenBank/DDBJ whole genome shotgun (WGS) entry which is preliminary data.</text>
</comment>